<keyword evidence="1" id="KW-1133">Transmembrane helix</keyword>
<comment type="caution">
    <text evidence="2">The sequence shown here is derived from an EMBL/GenBank/DDBJ whole genome shotgun (WGS) entry which is preliminary data.</text>
</comment>
<dbReference type="Proteomes" id="UP000663823">
    <property type="component" value="Unassembled WGS sequence"/>
</dbReference>
<feature type="transmembrane region" description="Helical" evidence="1">
    <location>
        <begin position="134"/>
        <end position="167"/>
    </location>
</feature>
<evidence type="ECO:0000256" key="1">
    <source>
        <dbReference type="SAM" id="Phobius"/>
    </source>
</evidence>
<accession>A0A819CK11</accession>
<name>A0A819CK11_9BILA</name>
<feature type="transmembrane region" description="Helical" evidence="1">
    <location>
        <begin position="47"/>
        <end position="75"/>
    </location>
</feature>
<feature type="transmembrane region" description="Helical" evidence="1">
    <location>
        <begin position="187"/>
        <end position="204"/>
    </location>
</feature>
<protein>
    <submittedName>
        <fullName evidence="2">Uncharacterized protein</fullName>
    </submittedName>
</protein>
<proteinExistence type="predicted"/>
<keyword evidence="1" id="KW-0472">Membrane</keyword>
<sequence length="210" mass="21600">MYPPPRPRPYPRRGVRFIRRAPAPGAVGIPLGAGAGAGGIGGLIGGLALPLLCLGCLASLALLGLFATMIGATAYMNAIQRQVRRNVQGADLSPALSEKCTDHGKPVLRPVARPVAVVPAGGGKGGGAGALGGILGGVGGLVTCLCCLSAIGLLGLWATFIPFVAFFKYAWDQETRAYGGSPSIQNLQQIVILLAICLLTIRFVKRQMNT</sequence>
<dbReference type="EMBL" id="CAJOAX010002701">
    <property type="protein sequence ID" value="CAF3813556.1"/>
    <property type="molecule type" value="Genomic_DNA"/>
</dbReference>
<keyword evidence="1" id="KW-0812">Transmembrane</keyword>
<organism evidence="2 3">
    <name type="scientific">Rotaria sordida</name>
    <dbReference type="NCBI Taxonomy" id="392033"/>
    <lineage>
        <taxon>Eukaryota</taxon>
        <taxon>Metazoa</taxon>
        <taxon>Spiralia</taxon>
        <taxon>Gnathifera</taxon>
        <taxon>Rotifera</taxon>
        <taxon>Eurotatoria</taxon>
        <taxon>Bdelloidea</taxon>
        <taxon>Philodinida</taxon>
        <taxon>Philodinidae</taxon>
        <taxon>Rotaria</taxon>
    </lineage>
</organism>
<evidence type="ECO:0000313" key="3">
    <source>
        <dbReference type="Proteomes" id="UP000663823"/>
    </source>
</evidence>
<dbReference type="AlphaFoldDB" id="A0A819CK11"/>
<gene>
    <name evidence="2" type="ORF">OTI717_LOCUS18969</name>
</gene>
<feature type="transmembrane region" description="Helical" evidence="1">
    <location>
        <begin position="21"/>
        <end position="41"/>
    </location>
</feature>
<reference evidence="2" key="1">
    <citation type="submission" date="2021-02" db="EMBL/GenBank/DDBJ databases">
        <authorList>
            <person name="Nowell W R."/>
        </authorList>
    </citation>
    <scope>NUCLEOTIDE SEQUENCE</scope>
</reference>
<evidence type="ECO:0000313" key="2">
    <source>
        <dbReference type="EMBL" id="CAF3813556.1"/>
    </source>
</evidence>